<dbReference type="Pfam" id="PF13377">
    <property type="entry name" value="Peripla_BP_3"/>
    <property type="match status" value="1"/>
</dbReference>
<dbReference type="SUPFAM" id="SSF53822">
    <property type="entry name" value="Periplasmic binding protein-like I"/>
    <property type="match status" value="1"/>
</dbReference>
<dbReference type="Proteomes" id="UP000326687">
    <property type="component" value="Unassembled WGS sequence"/>
</dbReference>
<gene>
    <name evidence="5" type="ORF">F2Z80_04615</name>
</gene>
<feature type="domain" description="Transcriptional regulator LacI/GalR-like sensor" evidence="4">
    <location>
        <begin position="79"/>
        <end position="261"/>
    </location>
</feature>
<organism evidence="5 6">
    <name type="scientific">Vibrio fortis</name>
    <dbReference type="NCBI Taxonomy" id="212667"/>
    <lineage>
        <taxon>Bacteria</taxon>
        <taxon>Pseudomonadati</taxon>
        <taxon>Pseudomonadota</taxon>
        <taxon>Gammaproteobacteria</taxon>
        <taxon>Vibrionales</taxon>
        <taxon>Vibrionaceae</taxon>
        <taxon>Vibrio</taxon>
    </lineage>
</organism>
<dbReference type="InterPro" id="IPR046335">
    <property type="entry name" value="LacI/GalR-like_sensor"/>
</dbReference>
<dbReference type="PANTHER" id="PTHR30146:SF153">
    <property type="entry name" value="LACTOSE OPERON REPRESSOR"/>
    <property type="match status" value="1"/>
</dbReference>
<dbReference type="GO" id="GO:0003700">
    <property type="term" value="F:DNA-binding transcription factor activity"/>
    <property type="evidence" value="ECO:0007669"/>
    <property type="project" value="TreeGrafter"/>
</dbReference>
<dbReference type="Gene3D" id="3.40.50.2300">
    <property type="match status" value="2"/>
</dbReference>
<dbReference type="RefSeq" id="WP_150894051.1">
    <property type="nucleotide sequence ID" value="NZ_VXDD01000001.1"/>
</dbReference>
<keyword evidence="3" id="KW-0804">Transcription</keyword>
<dbReference type="InterPro" id="IPR028082">
    <property type="entry name" value="Peripla_BP_I"/>
</dbReference>
<evidence type="ECO:0000256" key="3">
    <source>
        <dbReference type="ARBA" id="ARBA00023163"/>
    </source>
</evidence>
<reference evidence="5 6" key="1">
    <citation type="submission" date="2019-09" db="EMBL/GenBank/DDBJ databases">
        <title>Vibrio Fortis S7-72.</title>
        <authorList>
            <person name="Das S.K."/>
        </authorList>
    </citation>
    <scope>NUCLEOTIDE SEQUENCE [LARGE SCALE GENOMIC DNA]</scope>
    <source>
        <strain evidence="5 6">S7-72</strain>
    </source>
</reference>
<protein>
    <submittedName>
        <fullName evidence="5">LacI family transcriptional regulator</fullName>
    </submittedName>
</protein>
<proteinExistence type="predicted"/>
<keyword evidence="1" id="KW-0805">Transcription regulation</keyword>
<evidence type="ECO:0000313" key="6">
    <source>
        <dbReference type="Proteomes" id="UP000326687"/>
    </source>
</evidence>
<keyword evidence="2" id="KW-0238">DNA-binding</keyword>
<dbReference type="AlphaFoldDB" id="A0A5N3S8X7"/>
<dbReference type="EMBL" id="VXDD01000001">
    <property type="protein sequence ID" value="KAB0303286.1"/>
    <property type="molecule type" value="Genomic_DNA"/>
</dbReference>
<sequence>MALELDMFLVKKHTSIDQIESKITHSSAILLIGIDHPHILDLLKKHKIPTVIINGNDSGMGISSISPDYTLGAQLATGELAKLGHSNIKLITSQHRYSLIQRSDGFRHALEAHQLSFDPQDSILDLPIYARDVMKNDELYQRIISGQAGMDFGASEILDHAVENGVFEDCSAVFCVCDMVAYALLDSFERKAIRVPYDKSVIGFDNLEMSTMTSPPLSTISTNFVDLAKAALHMLIKEINQTHAFTTRLSVGVELVRRDSVAEFSLM</sequence>
<name>A0A5N3S8X7_9VIBR</name>
<comment type="caution">
    <text evidence="5">The sequence shown here is derived from an EMBL/GenBank/DDBJ whole genome shotgun (WGS) entry which is preliminary data.</text>
</comment>
<evidence type="ECO:0000313" key="5">
    <source>
        <dbReference type="EMBL" id="KAB0303286.1"/>
    </source>
</evidence>
<dbReference type="PANTHER" id="PTHR30146">
    <property type="entry name" value="LACI-RELATED TRANSCRIPTIONAL REPRESSOR"/>
    <property type="match status" value="1"/>
</dbReference>
<accession>A0A5N3S8X7</accession>
<evidence type="ECO:0000256" key="1">
    <source>
        <dbReference type="ARBA" id="ARBA00023015"/>
    </source>
</evidence>
<dbReference type="GO" id="GO:0000976">
    <property type="term" value="F:transcription cis-regulatory region binding"/>
    <property type="evidence" value="ECO:0007669"/>
    <property type="project" value="TreeGrafter"/>
</dbReference>
<evidence type="ECO:0000256" key="2">
    <source>
        <dbReference type="ARBA" id="ARBA00023125"/>
    </source>
</evidence>
<dbReference type="CDD" id="cd06267">
    <property type="entry name" value="PBP1_LacI_sugar_binding-like"/>
    <property type="match status" value="1"/>
</dbReference>
<evidence type="ECO:0000259" key="4">
    <source>
        <dbReference type="Pfam" id="PF13377"/>
    </source>
</evidence>